<organism evidence="1 2">
    <name type="scientific">Mariniflexile ostreae</name>
    <dbReference type="NCBI Taxonomy" id="1520892"/>
    <lineage>
        <taxon>Bacteria</taxon>
        <taxon>Pseudomonadati</taxon>
        <taxon>Bacteroidota</taxon>
        <taxon>Flavobacteriia</taxon>
        <taxon>Flavobacteriales</taxon>
        <taxon>Flavobacteriaceae</taxon>
        <taxon>Mariniflexile</taxon>
    </lineage>
</organism>
<evidence type="ECO:0000313" key="1">
    <source>
        <dbReference type="EMBL" id="MFB9056627.1"/>
    </source>
</evidence>
<dbReference type="Proteomes" id="UP001589585">
    <property type="component" value="Unassembled WGS sequence"/>
</dbReference>
<comment type="caution">
    <text evidence="1">The sequence shown here is derived from an EMBL/GenBank/DDBJ whole genome shotgun (WGS) entry which is preliminary data.</text>
</comment>
<dbReference type="RefSeq" id="WP_379860831.1">
    <property type="nucleotide sequence ID" value="NZ_JBHMFC010000023.1"/>
</dbReference>
<reference evidence="1 2" key="1">
    <citation type="submission" date="2024-09" db="EMBL/GenBank/DDBJ databases">
        <authorList>
            <person name="Sun Q."/>
            <person name="Mori K."/>
        </authorList>
    </citation>
    <scope>NUCLEOTIDE SEQUENCE [LARGE SCALE GENOMIC DNA]</scope>
    <source>
        <strain evidence="1 2">CECT 8622</strain>
    </source>
</reference>
<protein>
    <submittedName>
        <fullName evidence="1">Uncharacterized protein</fullName>
    </submittedName>
</protein>
<gene>
    <name evidence="1" type="ORF">ACFFU9_07685</name>
</gene>
<keyword evidence="2" id="KW-1185">Reference proteome</keyword>
<accession>A0ABV5FAZ8</accession>
<evidence type="ECO:0000313" key="2">
    <source>
        <dbReference type="Proteomes" id="UP001589585"/>
    </source>
</evidence>
<name>A0ABV5FAZ8_9FLAO</name>
<sequence length="49" mass="5828">MEGFNYEEGYKHKLNVKKKVIEANPYQRKPLNKLLNGYLQLNLMGNFKI</sequence>
<proteinExistence type="predicted"/>
<dbReference type="EMBL" id="JBHMFC010000023">
    <property type="protein sequence ID" value="MFB9056627.1"/>
    <property type="molecule type" value="Genomic_DNA"/>
</dbReference>